<proteinExistence type="inferred from homology"/>
<evidence type="ECO:0000256" key="5">
    <source>
        <dbReference type="ARBA" id="ARBA00012452"/>
    </source>
</evidence>
<feature type="domain" description="GST N-terminal" evidence="9">
    <location>
        <begin position="1"/>
        <end position="88"/>
    </location>
</feature>
<feature type="domain" description="GST C-terminal" evidence="10">
    <location>
        <begin position="90"/>
        <end position="217"/>
    </location>
</feature>
<protein>
    <recommendedName>
        <fullName evidence="5">glutathione transferase</fullName>
        <ecNumber evidence="5">2.5.1.18</ecNumber>
    </recommendedName>
    <alternativeName>
        <fullName evidence="7">GST class-pi</fullName>
    </alternativeName>
</protein>
<evidence type="ECO:0000256" key="2">
    <source>
        <dbReference type="ARBA" id="ARBA00005861"/>
    </source>
</evidence>
<evidence type="ECO:0000259" key="9">
    <source>
        <dbReference type="PROSITE" id="PS50404"/>
    </source>
</evidence>
<dbReference type="Gene3D" id="1.20.1050.10">
    <property type="match status" value="1"/>
</dbReference>
<dbReference type="OMA" id="HRKWGFK"/>
<accession>A0A8B7PMQ8</accession>
<dbReference type="InterPro" id="IPR036249">
    <property type="entry name" value="Thioredoxin-like_sf"/>
</dbReference>
<dbReference type="Pfam" id="PF14497">
    <property type="entry name" value="GST_C_3"/>
    <property type="match status" value="1"/>
</dbReference>
<dbReference type="AlphaFoldDB" id="A0A8B7PMQ8"/>
<dbReference type="PANTHER" id="PTHR11571:SF222">
    <property type="entry name" value="GLUTATHIONE TRANSFERASE"/>
    <property type="match status" value="1"/>
</dbReference>
<dbReference type="InterPro" id="IPR004046">
    <property type="entry name" value="GST_C"/>
</dbReference>
<evidence type="ECO:0000259" key="10">
    <source>
        <dbReference type="PROSITE" id="PS50405"/>
    </source>
</evidence>
<evidence type="ECO:0000256" key="4">
    <source>
        <dbReference type="ARBA" id="ARBA00011738"/>
    </source>
</evidence>
<dbReference type="SFLD" id="SFLDS00019">
    <property type="entry name" value="Glutathione_Transferase_(cytos"/>
    <property type="match status" value="1"/>
</dbReference>
<name>A0A8B7PMQ8_HYAAZ</name>
<dbReference type="InterPro" id="IPR036282">
    <property type="entry name" value="Glutathione-S-Trfase_C_sf"/>
</dbReference>
<dbReference type="Proteomes" id="UP000694843">
    <property type="component" value="Unplaced"/>
</dbReference>
<dbReference type="OrthoDB" id="4951845at2759"/>
<gene>
    <name evidence="12" type="primary">LOC108682738</name>
</gene>
<comment type="function">
    <text evidence="1">Conjugation of reduced glutathione to a wide number of exogenous and endogenous hydrophobic electrophiles.</text>
</comment>
<reference evidence="12" key="1">
    <citation type="submission" date="2025-08" db="UniProtKB">
        <authorList>
            <consortium name="RefSeq"/>
        </authorList>
    </citation>
    <scope>IDENTIFICATION</scope>
    <source>
        <tissue evidence="12">Whole organism</tissue>
    </source>
</reference>
<keyword evidence="6" id="KW-0808">Transferase</keyword>
<dbReference type="EC" id="2.5.1.18" evidence="5"/>
<dbReference type="FunFam" id="1.20.1050.10:FF:000020">
    <property type="entry name" value="Glutathione S-transferase P 1"/>
    <property type="match status" value="1"/>
</dbReference>
<keyword evidence="11" id="KW-1185">Reference proteome</keyword>
<dbReference type="PROSITE" id="PS50404">
    <property type="entry name" value="GST_NTER"/>
    <property type="match status" value="1"/>
</dbReference>
<evidence type="ECO:0000256" key="8">
    <source>
        <dbReference type="ARBA" id="ARBA00047960"/>
    </source>
</evidence>
<dbReference type="PANTHER" id="PTHR11571">
    <property type="entry name" value="GLUTATHIONE S-TRANSFERASE"/>
    <property type="match status" value="1"/>
</dbReference>
<comment type="subunit">
    <text evidence="4">Homodimer.</text>
</comment>
<dbReference type="GO" id="GO:0006749">
    <property type="term" value="P:glutathione metabolic process"/>
    <property type="evidence" value="ECO:0007669"/>
    <property type="project" value="TreeGrafter"/>
</dbReference>
<comment type="similarity">
    <text evidence="3">Belongs to the GST superfamily. Pi family.</text>
</comment>
<organism evidence="11 12">
    <name type="scientific">Hyalella azteca</name>
    <name type="common">Amphipod</name>
    <dbReference type="NCBI Taxonomy" id="294128"/>
    <lineage>
        <taxon>Eukaryota</taxon>
        <taxon>Metazoa</taxon>
        <taxon>Ecdysozoa</taxon>
        <taxon>Arthropoda</taxon>
        <taxon>Crustacea</taxon>
        <taxon>Multicrustacea</taxon>
        <taxon>Malacostraca</taxon>
        <taxon>Eumalacostraca</taxon>
        <taxon>Peracarida</taxon>
        <taxon>Amphipoda</taxon>
        <taxon>Senticaudata</taxon>
        <taxon>Talitrida</taxon>
        <taxon>Talitroidea</taxon>
        <taxon>Hyalellidae</taxon>
        <taxon>Hyalella</taxon>
    </lineage>
</organism>
<evidence type="ECO:0000256" key="1">
    <source>
        <dbReference type="ARBA" id="ARBA00003701"/>
    </source>
</evidence>
<dbReference type="InterPro" id="IPR050213">
    <property type="entry name" value="GST_superfamily"/>
</dbReference>
<dbReference type="KEGG" id="hazt:108682738"/>
<dbReference type="InterPro" id="IPR004045">
    <property type="entry name" value="Glutathione_S-Trfase_N"/>
</dbReference>
<dbReference type="InterPro" id="IPR010987">
    <property type="entry name" value="Glutathione-S-Trfase_C-like"/>
</dbReference>
<dbReference type="SUPFAM" id="SSF47616">
    <property type="entry name" value="GST C-terminal domain-like"/>
    <property type="match status" value="1"/>
</dbReference>
<dbReference type="SFLD" id="SFLDG00363">
    <property type="entry name" value="AMPS_(cytGST):_Alpha-__Mu-__Pi"/>
    <property type="match status" value="1"/>
</dbReference>
<sequence length="221" mass="25081">MVPVFGYWSVRGLGQVPRYLLAHAGAEYTEKLYHIGPAPGYSKSEWWDVKQDSGLEFPNLPYYIDGDIKITESSAITKHLARKFGLVGTTEEENIIVDMAEGILSDISRAFKQLCFDSDFERKKVAYIDEIDIPLTKLSKLVGSSSYIVDEKITWVDFELFELLERILALAPDCLEMYANLQAFHKRVRELPNIKAYRASEDFIKIKKLFNGPVAKFGGGN</sequence>
<dbReference type="InterPro" id="IPR040079">
    <property type="entry name" value="Glutathione_S-Trfase"/>
</dbReference>
<dbReference type="SUPFAM" id="SSF52833">
    <property type="entry name" value="Thioredoxin-like"/>
    <property type="match status" value="1"/>
</dbReference>
<comment type="catalytic activity">
    <reaction evidence="8">
        <text>RX + glutathione = an S-substituted glutathione + a halide anion + H(+)</text>
        <dbReference type="Rhea" id="RHEA:16437"/>
        <dbReference type="ChEBI" id="CHEBI:15378"/>
        <dbReference type="ChEBI" id="CHEBI:16042"/>
        <dbReference type="ChEBI" id="CHEBI:17792"/>
        <dbReference type="ChEBI" id="CHEBI:57925"/>
        <dbReference type="ChEBI" id="CHEBI:90779"/>
        <dbReference type="EC" id="2.5.1.18"/>
    </reaction>
</comment>
<dbReference type="Pfam" id="PF02798">
    <property type="entry name" value="GST_N"/>
    <property type="match status" value="1"/>
</dbReference>
<evidence type="ECO:0000256" key="3">
    <source>
        <dbReference type="ARBA" id="ARBA00007297"/>
    </source>
</evidence>
<dbReference type="RefSeq" id="XP_018027468.1">
    <property type="nucleotide sequence ID" value="XM_018171979.2"/>
</dbReference>
<evidence type="ECO:0000313" key="11">
    <source>
        <dbReference type="Proteomes" id="UP000694843"/>
    </source>
</evidence>
<dbReference type="Gene3D" id="3.40.30.10">
    <property type="entry name" value="Glutaredoxin"/>
    <property type="match status" value="1"/>
</dbReference>
<dbReference type="PROSITE" id="PS50405">
    <property type="entry name" value="GST_CTER"/>
    <property type="match status" value="1"/>
</dbReference>
<dbReference type="GO" id="GO:0004364">
    <property type="term" value="F:glutathione transferase activity"/>
    <property type="evidence" value="ECO:0007669"/>
    <property type="project" value="UniProtKB-EC"/>
</dbReference>
<evidence type="ECO:0000313" key="12">
    <source>
        <dbReference type="RefSeq" id="XP_018027468.1"/>
    </source>
</evidence>
<dbReference type="GeneID" id="108682738"/>
<comment type="similarity">
    <text evidence="2">Belongs to the GST superfamily. Mu family.</text>
</comment>
<dbReference type="SFLD" id="SFLDG01205">
    <property type="entry name" value="AMPS.1"/>
    <property type="match status" value="1"/>
</dbReference>
<evidence type="ECO:0000256" key="7">
    <source>
        <dbReference type="ARBA" id="ARBA00032759"/>
    </source>
</evidence>
<evidence type="ECO:0000256" key="6">
    <source>
        <dbReference type="ARBA" id="ARBA00022679"/>
    </source>
</evidence>